<dbReference type="EMBL" id="CAEZTR010000118">
    <property type="protein sequence ID" value="CAB4586299.1"/>
    <property type="molecule type" value="Genomic_DNA"/>
</dbReference>
<dbReference type="EMBL" id="CAEZXE010000072">
    <property type="protein sequence ID" value="CAB4679887.1"/>
    <property type="molecule type" value="Genomic_DNA"/>
</dbReference>
<evidence type="ECO:0000256" key="1">
    <source>
        <dbReference type="SAM" id="Phobius"/>
    </source>
</evidence>
<proteinExistence type="predicted"/>
<sequence>MTSEDQPERSGGWRPKHPVIDGLIIIGIVACLIVGYEPIKVIVAAGAAWLILRIGVLMLGGMARPIPEPPPVGELRKVKITYRCEICGTEVRMTVAPDQDPEAPRHCQDDMVMMTPIDDL</sequence>
<keyword evidence="1" id="KW-0472">Membrane</keyword>
<organism evidence="6">
    <name type="scientific">freshwater metagenome</name>
    <dbReference type="NCBI Taxonomy" id="449393"/>
    <lineage>
        <taxon>unclassified sequences</taxon>
        <taxon>metagenomes</taxon>
        <taxon>ecological metagenomes</taxon>
    </lineage>
</organism>
<gene>
    <name evidence="3" type="ORF">UFOPK1495_01709</name>
    <name evidence="2" type="ORF">UFOPK1603_00329</name>
    <name evidence="4" type="ORF">UFOPK1711_01540</name>
    <name evidence="5" type="ORF">UFOPK2143_01828</name>
    <name evidence="6" type="ORF">UFOPK2350_00936</name>
</gene>
<name>A0A6J6N182_9ZZZZ</name>
<dbReference type="EMBL" id="CAEZSU010000242">
    <property type="protein sequence ID" value="CAB4564633.1"/>
    <property type="molecule type" value="Genomic_DNA"/>
</dbReference>
<feature type="transmembrane region" description="Helical" evidence="1">
    <location>
        <begin position="19"/>
        <end position="36"/>
    </location>
</feature>
<protein>
    <submittedName>
        <fullName evidence="6">Unannotated protein</fullName>
    </submittedName>
</protein>
<evidence type="ECO:0000313" key="6">
    <source>
        <dbReference type="EMBL" id="CAB4679887.1"/>
    </source>
</evidence>
<keyword evidence="1" id="KW-0812">Transmembrane</keyword>
<evidence type="ECO:0000313" key="4">
    <source>
        <dbReference type="EMBL" id="CAB4586299.1"/>
    </source>
</evidence>
<evidence type="ECO:0000313" key="3">
    <source>
        <dbReference type="EMBL" id="CAB4564633.1"/>
    </source>
</evidence>
<dbReference type="EMBL" id="CAEZTG010000018">
    <property type="protein sequence ID" value="CAB4557911.1"/>
    <property type="molecule type" value="Genomic_DNA"/>
</dbReference>
<evidence type="ECO:0000313" key="5">
    <source>
        <dbReference type="EMBL" id="CAB4660740.1"/>
    </source>
</evidence>
<dbReference type="AlphaFoldDB" id="A0A6J6N182"/>
<accession>A0A6J6N182</accession>
<evidence type="ECO:0000313" key="2">
    <source>
        <dbReference type="EMBL" id="CAB4557911.1"/>
    </source>
</evidence>
<keyword evidence="1" id="KW-1133">Transmembrane helix</keyword>
<feature type="transmembrane region" description="Helical" evidence="1">
    <location>
        <begin position="42"/>
        <end position="60"/>
    </location>
</feature>
<dbReference type="EMBL" id="CAEZVV010000201">
    <property type="protein sequence ID" value="CAB4660740.1"/>
    <property type="molecule type" value="Genomic_DNA"/>
</dbReference>
<reference evidence="6" key="1">
    <citation type="submission" date="2020-05" db="EMBL/GenBank/DDBJ databases">
        <authorList>
            <person name="Chiriac C."/>
            <person name="Salcher M."/>
            <person name="Ghai R."/>
            <person name="Kavagutti S V."/>
        </authorList>
    </citation>
    <scope>NUCLEOTIDE SEQUENCE</scope>
</reference>